<accession>A0A1G4IT41</accession>
<keyword evidence="1" id="KW-0472">Membrane</keyword>
<name>A0A1G4IT41_9SACH</name>
<dbReference type="GO" id="GO:0042171">
    <property type="term" value="F:lysophosphatidic acid acyltransferase activity"/>
    <property type="evidence" value="ECO:0007669"/>
    <property type="project" value="EnsemblFungi"/>
</dbReference>
<keyword evidence="3" id="KW-1185">Reference proteome</keyword>
<keyword evidence="1" id="KW-1133">Transmembrane helix</keyword>
<protein>
    <submittedName>
        <fullName evidence="2">LADA_0B04720g1_1</fullName>
    </submittedName>
</protein>
<dbReference type="OrthoDB" id="272512at2759"/>
<proteinExistence type="predicted"/>
<evidence type="ECO:0000256" key="1">
    <source>
        <dbReference type="SAM" id="Phobius"/>
    </source>
</evidence>
<organism evidence="2 3">
    <name type="scientific">Lachancea dasiensis</name>
    <dbReference type="NCBI Taxonomy" id="1072105"/>
    <lineage>
        <taxon>Eukaryota</taxon>
        <taxon>Fungi</taxon>
        <taxon>Dikarya</taxon>
        <taxon>Ascomycota</taxon>
        <taxon>Saccharomycotina</taxon>
        <taxon>Saccharomycetes</taxon>
        <taxon>Saccharomycetales</taxon>
        <taxon>Saccharomycetaceae</taxon>
        <taxon>Lachancea</taxon>
    </lineage>
</organism>
<reference evidence="3" key="1">
    <citation type="submission" date="2016-03" db="EMBL/GenBank/DDBJ databases">
        <authorList>
            <person name="Devillers H."/>
        </authorList>
    </citation>
    <scope>NUCLEOTIDE SEQUENCE [LARGE SCALE GENOMIC DNA]</scope>
</reference>
<evidence type="ECO:0000313" key="2">
    <source>
        <dbReference type="EMBL" id="SCU80041.1"/>
    </source>
</evidence>
<dbReference type="STRING" id="1266660.A0A1G4IT41"/>
<dbReference type="Proteomes" id="UP000190274">
    <property type="component" value="Chromosome B"/>
</dbReference>
<dbReference type="GO" id="GO:0035356">
    <property type="term" value="P:intracellular triglyceride homeostasis"/>
    <property type="evidence" value="ECO:0007669"/>
    <property type="project" value="EnsemblFungi"/>
</dbReference>
<keyword evidence="1" id="KW-0812">Transmembrane</keyword>
<gene>
    <name evidence="2" type="ORF">LADA_0B04720G</name>
</gene>
<sequence>MEKFTNWRDKGTGIAPFLPTPPPLSQEKGFEAFGNNVRLIIKLVCTIPIVLLALITPASISKPLWRIIMQIVCGWNVQVAIQGVKRRDQQDKLPCADEIYVVNYSSPLDCLALWFLARGSVSFCIPIVREKAVHIVQLSFWQFITFTLNNGQVNNNGTLLPEVTDPAKHLKGRVCYVFAEGTTSNGKSILPFALTQLAWDEFINRRYTSSVGVSSSSSTGFKCQGANSARVQTIHLKINGSLTTPLKVGFWRYLVRASTQGVTYKCKISEPVGPDLAQIRTSLAGGDKFKLVGRDLNLESKRKFVQEFGDRRN</sequence>
<dbReference type="GO" id="GO:0034389">
    <property type="term" value="P:lipid droplet organization"/>
    <property type="evidence" value="ECO:0007669"/>
    <property type="project" value="EnsemblFungi"/>
</dbReference>
<dbReference type="AlphaFoldDB" id="A0A1G4IT41"/>
<dbReference type="GO" id="GO:0005811">
    <property type="term" value="C:lipid droplet"/>
    <property type="evidence" value="ECO:0007669"/>
    <property type="project" value="EnsemblFungi"/>
</dbReference>
<dbReference type="EMBL" id="LT598456">
    <property type="protein sequence ID" value="SCU80041.1"/>
    <property type="molecule type" value="Genomic_DNA"/>
</dbReference>
<dbReference type="GO" id="GO:0005783">
    <property type="term" value="C:endoplasmic reticulum"/>
    <property type="evidence" value="ECO:0007669"/>
    <property type="project" value="EnsemblFungi"/>
</dbReference>
<evidence type="ECO:0000313" key="3">
    <source>
        <dbReference type="Proteomes" id="UP000190274"/>
    </source>
</evidence>
<feature type="transmembrane region" description="Helical" evidence="1">
    <location>
        <begin position="39"/>
        <end position="60"/>
    </location>
</feature>